<evidence type="ECO:0000313" key="2">
    <source>
        <dbReference type="EMBL" id="VAX26591.1"/>
    </source>
</evidence>
<protein>
    <submittedName>
        <fullName evidence="2">Uncharacterized protein</fullName>
    </submittedName>
</protein>
<organism evidence="2">
    <name type="scientific">hydrothermal vent metagenome</name>
    <dbReference type="NCBI Taxonomy" id="652676"/>
    <lineage>
        <taxon>unclassified sequences</taxon>
        <taxon>metagenomes</taxon>
        <taxon>ecological metagenomes</taxon>
    </lineage>
</organism>
<dbReference type="SUPFAM" id="SSF46785">
    <property type="entry name" value="Winged helix' DNA-binding domain"/>
    <property type="match status" value="2"/>
</dbReference>
<dbReference type="InterPro" id="IPR007432">
    <property type="entry name" value="DUF480"/>
</dbReference>
<dbReference type="Gene3D" id="1.10.10.10">
    <property type="entry name" value="Winged helix-like DNA-binding domain superfamily/Winged helix DNA-binding domain"/>
    <property type="match status" value="2"/>
</dbReference>
<dbReference type="Pfam" id="PF04337">
    <property type="entry name" value="DUF480"/>
    <property type="match status" value="1"/>
</dbReference>
<reference evidence="2" key="1">
    <citation type="submission" date="2018-06" db="EMBL/GenBank/DDBJ databases">
        <authorList>
            <person name="Zhirakovskaya E."/>
        </authorList>
    </citation>
    <scope>NUCLEOTIDE SEQUENCE</scope>
</reference>
<dbReference type="InterPro" id="IPR036388">
    <property type="entry name" value="WH-like_DNA-bd_sf"/>
</dbReference>
<gene>
    <name evidence="2" type="ORF">MNBD_NITROSPIRAE01-933</name>
</gene>
<name>A0A3B1CJ35_9ZZZZ</name>
<dbReference type="PANTHER" id="PTHR38768:SF1">
    <property type="entry name" value="UPF0502 PROTEIN YCEH"/>
    <property type="match status" value="1"/>
</dbReference>
<dbReference type="HAMAP" id="MF_01584">
    <property type="entry name" value="UPF0502"/>
    <property type="match status" value="1"/>
</dbReference>
<keyword evidence="1" id="KW-0175">Coiled coil</keyword>
<dbReference type="EMBL" id="UOGF01000016">
    <property type="protein sequence ID" value="VAX26591.1"/>
    <property type="molecule type" value="Genomic_DNA"/>
</dbReference>
<sequence>MMEITLSETEIRVLGALMEKELTTPDYYPLSLNALKNACNQTTNRNPLVIYDDSIIHAALENLIEKGLAWDAHLGRVAKYGENITEKFKLVPREIIVLALLFLRGAQTVGELRGRSERVYHFENLAAVHEVLEDLESLAWVHMLPRQAGRKESRYMHLFSDTTEVKTEDAAAQTKMMRSPSVLQEDKLKKMETELTALREAFEELKKNFLDFKAQF</sequence>
<feature type="coiled-coil region" evidence="1">
    <location>
        <begin position="181"/>
        <end position="215"/>
    </location>
</feature>
<accession>A0A3B1CJ35</accession>
<dbReference type="InterPro" id="IPR036390">
    <property type="entry name" value="WH_DNA-bd_sf"/>
</dbReference>
<dbReference type="PANTHER" id="PTHR38768">
    <property type="entry name" value="UPF0502 PROTEIN YCEH"/>
    <property type="match status" value="1"/>
</dbReference>
<dbReference type="AlphaFoldDB" id="A0A3B1CJ35"/>
<proteinExistence type="inferred from homology"/>
<evidence type="ECO:0000256" key="1">
    <source>
        <dbReference type="SAM" id="Coils"/>
    </source>
</evidence>